<gene>
    <name evidence="5" type="ORF">ACH5RR_013579</name>
</gene>
<evidence type="ECO:0008006" key="7">
    <source>
        <dbReference type="Google" id="ProtNLM"/>
    </source>
</evidence>
<protein>
    <recommendedName>
        <fullName evidence="7">Pentatricopeptide repeat-containing protein</fullName>
    </recommendedName>
</protein>
<feature type="repeat" description="PPR" evidence="3">
    <location>
        <begin position="410"/>
        <end position="444"/>
    </location>
</feature>
<dbReference type="NCBIfam" id="TIGR00756">
    <property type="entry name" value="PPR"/>
    <property type="match status" value="6"/>
</dbReference>
<name>A0ABD3A0I3_9GENT</name>
<feature type="region of interest" description="Disordered" evidence="4">
    <location>
        <begin position="1"/>
        <end position="53"/>
    </location>
</feature>
<dbReference type="Pfam" id="PF01535">
    <property type="entry name" value="PPR"/>
    <property type="match status" value="1"/>
</dbReference>
<evidence type="ECO:0000313" key="5">
    <source>
        <dbReference type="EMBL" id="KAL3525207.1"/>
    </source>
</evidence>
<evidence type="ECO:0000256" key="4">
    <source>
        <dbReference type="SAM" id="MobiDB-lite"/>
    </source>
</evidence>
<keyword evidence="6" id="KW-1185">Reference proteome</keyword>
<feature type="repeat" description="PPR" evidence="3">
    <location>
        <begin position="270"/>
        <end position="304"/>
    </location>
</feature>
<organism evidence="5 6">
    <name type="scientific">Cinchona calisaya</name>
    <dbReference type="NCBI Taxonomy" id="153742"/>
    <lineage>
        <taxon>Eukaryota</taxon>
        <taxon>Viridiplantae</taxon>
        <taxon>Streptophyta</taxon>
        <taxon>Embryophyta</taxon>
        <taxon>Tracheophyta</taxon>
        <taxon>Spermatophyta</taxon>
        <taxon>Magnoliopsida</taxon>
        <taxon>eudicotyledons</taxon>
        <taxon>Gunneridae</taxon>
        <taxon>Pentapetalae</taxon>
        <taxon>asterids</taxon>
        <taxon>lamiids</taxon>
        <taxon>Gentianales</taxon>
        <taxon>Rubiaceae</taxon>
        <taxon>Cinchonoideae</taxon>
        <taxon>Cinchoneae</taxon>
        <taxon>Cinchona</taxon>
    </lineage>
</organism>
<feature type="repeat" description="PPR" evidence="3">
    <location>
        <begin position="340"/>
        <end position="374"/>
    </location>
</feature>
<dbReference type="Proteomes" id="UP001630127">
    <property type="component" value="Unassembled WGS sequence"/>
</dbReference>
<feature type="repeat" description="PPR" evidence="3">
    <location>
        <begin position="235"/>
        <end position="269"/>
    </location>
</feature>
<dbReference type="PANTHER" id="PTHR47941">
    <property type="entry name" value="PENTATRICOPEPTIDE REPEAT-CONTAINING PROTEIN 3, MITOCHONDRIAL"/>
    <property type="match status" value="1"/>
</dbReference>
<dbReference type="AlphaFoldDB" id="A0ABD3A0I3"/>
<dbReference type="Pfam" id="PF12854">
    <property type="entry name" value="PPR_1"/>
    <property type="match status" value="2"/>
</dbReference>
<dbReference type="Pfam" id="PF13041">
    <property type="entry name" value="PPR_2"/>
    <property type="match status" value="2"/>
</dbReference>
<evidence type="ECO:0000256" key="1">
    <source>
        <dbReference type="ARBA" id="ARBA00007626"/>
    </source>
</evidence>
<comment type="similarity">
    <text evidence="1">Belongs to the PPR family. P subfamily.</text>
</comment>
<evidence type="ECO:0000313" key="6">
    <source>
        <dbReference type="Proteomes" id="UP001630127"/>
    </source>
</evidence>
<dbReference type="InterPro" id="IPR002885">
    <property type="entry name" value="PPR_rpt"/>
</dbReference>
<feature type="compositionally biased region" description="Polar residues" evidence="4">
    <location>
        <begin position="22"/>
        <end position="33"/>
    </location>
</feature>
<evidence type="ECO:0000256" key="3">
    <source>
        <dbReference type="PROSITE-ProRule" id="PRU00708"/>
    </source>
</evidence>
<dbReference type="InterPro" id="IPR011990">
    <property type="entry name" value="TPR-like_helical_dom_sf"/>
</dbReference>
<keyword evidence="2" id="KW-0677">Repeat</keyword>
<comment type="caution">
    <text evidence="5">The sequence shown here is derived from an EMBL/GenBank/DDBJ whole genome shotgun (WGS) entry which is preliminary data.</text>
</comment>
<dbReference type="EMBL" id="JBJUIK010000006">
    <property type="protein sequence ID" value="KAL3525207.1"/>
    <property type="molecule type" value="Genomic_DNA"/>
</dbReference>
<reference evidence="5 6" key="1">
    <citation type="submission" date="2024-11" db="EMBL/GenBank/DDBJ databases">
        <title>A near-complete genome assembly of Cinchona calisaya.</title>
        <authorList>
            <person name="Lian D.C."/>
            <person name="Zhao X.W."/>
            <person name="Wei L."/>
        </authorList>
    </citation>
    <scope>NUCLEOTIDE SEQUENCE [LARGE SCALE GENOMIC DNA]</scope>
    <source>
        <tissue evidence="5">Nenye</tissue>
    </source>
</reference>
<feature type="repeat" description="PPR" evidence="3">
    <location>
        <begin position="375"/>
        <end position="409"/>
    </location>
</feature>
<feature type="repeat" description="PPR" evidence="3">
    <location>
        <begin position="127"/>
        <end position="163"/>
    </location>
</feature>
<dbReference type="PROSITE" id="PS51375">
    <property type="entry name" value="PPR"/>
    <property type="match status" value="7"/>
</dbReference>
<feature type="repeat" description="PPR" evidence="3">
    <location>
        <begin position="305"/>
        <end position="339"/>
    </location>
</feature>
<proteinExistence type="inferred from homology"/>
<dbReference type="Gene3D" id="1.25.40.10">
    <property type="entry name" value="Tetratricopeptide repeat domain"/>
    <property type="match status" value="3"/>
</dbReference>
<accession>A0ABD3A0I3</accession>
<evidence type="ECO:0000256" key="2">
    <source>
        <dbReference type="ARBA" id="ARBA00022737"/>
    </source>
</evidence>
<sequence length="469" mass="52447">MGKFPPSLRGAKLPFNTLMEKSPSQRPPQTSSEKPPYWVTSKKNPKRKPTKIPSEIVPQMPSIPFNSSTLSEAKSLFNQLISTQKKTPFDLKFCNSVLQSFSSTATLQDSIFFLNHMIKTHPSFSPDSSTYNVLLVQACKAQEFSISSVHQVLNYMSSQGFTPNKVSTDVAVRTLCSCGREEDAIELVKNLSGKNLIPDSYTYNFLVRQLVKNRELSTVNSFIKEMREGFDVKPDLVTYTIMIDNVCNRKNLREATRLLGILSEEGYKPDCYVYNTLMKGHCMLNQSGEVLDVYKKMKEEGVEPDLVTYNTLIYGLSKSGRVKEAKKFLGVMAETGHFPDAVTYTSLMNGMCREGDALGALALLGEMEAKGCSPNSCTYNTLLHGLCKARLLDKGIELYKVMQECDMKLETGSYGTFVRALCRHGRVAEAYEVFDYAVESKSLTDVAAYSTLESTLKWLKKAREQGLAV</sequence>